<evidence type="ECO:0000256" key="1">
    <source>
        <dbReference type="ARBA" id="ARBA00012513"/>
    </source>
</evidence>
<dbReference type="EMBL" id="ML979134">
    <property type="protein sequence ID" value="KAF1918241.1"/>
    <property type="molecule type" value="Genomic_DNA"/>
</dbReference>
<dbReference type="InterPro" id="IPR017441">
    <property type="entry name" value="Protein_kinase_ATP_BS"/>
</dbReference>
<keyword evidence="12" id="KW-1185">Reference proteome</keyword>
<protein>
    <recommendedName>
        <fullName evidence="1">non-specific serine/threonine protein kinase</fullName>
        <ecNumber evidence="1">2.7.11.1</ecNumber>
    </recommendedName>
</protein>
<comment type="catalytic activity">
    <reaction evidence="8">
        <text>L-seryl-[protein] + ATP = O-phospho-L-seryl-[protein] + ADP + H(+)</text>
        <dbReference type="Rhea" id="RHEA:17989"/>
        <dbReference type="Rhea" id="RHEA-COMP:9863"/>
        <dbReference type="Rhea" id="RHEA-COMP:11604"/>
        <dbReference type="ChEBI" id="CHEBI:15378"/>
        <dbReference type="ChEBI" id="CHEBI:29999"/>
        <dbReference type="ChEBI" id="CHEBI:30616"/>
        <dbReference type="ChEBI" id="CHEBI:83421"/>
        <dbReference type="ChEBI" id="CHEBI:456216"/>
        <dbReference type="EC" id="2.7.11.1"/>
    </reaction>
</comment>
<dbReference type="Proteomes" id="UP000800096">
    <property type="component" value="Unassembled WGS sequence"/>
</dbReference>
<dbReference type="AlphaFoldDB" id="A0A6A5QR54"/>
<keyword evidence="2" id="KW-0723">Serine/threonine-protein kinase</keyword>
<accession>A0A6A5QR54</accession>
<evidence type="ECO:0000256" key="6">
    <source>
        <dbReference type="ARBA" id="ARBA00022840"/>
    </source>
</evidence>
<feature type="domain" description="Protein kinase" evidence="10">
    <location>
        <begin position="115"/>
        <end position="489"/>
    </location>
</feature>
<feature type="binding site" evidence="9">
    <location>
        <position position="149"/>
    </location>
    <ligand>
        <name>ATP</name>
        <dbReference type="ChEBI" id="CHEBI:30616"/>
    </ligand>
</feature>
<dbReference type="GO" id="GO:0005524">
    <property type="term" value="F:ATP binding"/>
    <property type="evidence" value="ECO:0007669"/>
    <property type="project" value="UniProtKB-UniRule"/>
</dbReference>
<reference evidence="11" key="1">
    <citation type="journal article" date="2020" name="Stud. Mycol.">
        <title>101 Dothideomycetes genomes: a test case for predicting lifestyles and emergence of pathogens.</title>
        <authorList>
            <person name="Haridas S."/>
            <person name="Albert R."/>
            <person name="Binder M."/>
            <person name="Bloem J."/>
            <person name="Labutti K."/>
            <person name="Salamov A."/>
            <person name="Andreopoulos B."/>
            <person name="Baker S."/>
            <person name="Barry K."/>
            <person name="Bills G."/>
            <person name="Bluhm B."/>
            <person name="Cannon C."/>
            <person name="Castanera R."/>
            <person name="Culley D."/>
            <person name="Daum C."/>
            <person name="Ezra D."/>
            <person name="Gonzalez J."/>
            <person name="Henrissat B."/>
            <person name="Kuo A."/>
            <person name="Liang C."/>
            <person name="Lipzen A."/>
            <person name="Lutzoni F."/>
            <person name="Magnuson J."/>
            <person name="Mondo S."/>
            <person name="Nolan M."/>
            <person name="Ohm R."/>
            <person name="Pangilinan J."/>
            <person name="Park H.-J."/>
            <person name="Ramirez L."/>
            <person name="Alfaro M."/>
            <person name="Sun H."/>
            <person name="Tritt A."/>
            <person name="Yoshinaga Y."/>
            <person name="Zwiers L.-H."/>
            <person name="Turgeon B."/>
            <person name="Goodwin S."/>
            <person name="Spatafora J."/>
            <person name="Crous P."/>
            <person name="Grigoriev I."/>
        </authorList>
    </citation>
    <scope>NUCLEOTIDE SEQUENCE</scope>
    <source>
        <strain evidence="11">HMLAC05119</strain>
    </source>
</reference>
<keyword evidence="6 9" id="KW-0067">ATP-binding</keyword>
<dbReference type="GO" id="GO:0050684">
    <property type="term" value="P:regulation of mRNA processing"/>
    <property type="evidence" value="ECO:0007669"/>
    <property type="project" value="TreeGrafter"/>
</dbReference>
<dbReference type="GO" id="GO:0005737">
    <property type="term" value="C:cytoplasm"/>
    <property type="evidence" value="ECO:0007669"/>
    <property type="project" value="TreeGrafter"/>
</dbReference>
<evidence type="ECO:0000313" key="11">
    <source>
        <dbReference type="EMBL" id="KAF1918241.1"/>
    </source>
</evidence>
<proteinExistence type="predicted"/>
<sequence>MGNAYFAWDFGSRPLRPFSQPSTGLHNCFCCCLIVRAHPPFCLNNPPSAAARAVDPFRATFAMTSPPATPPVEPPHDSELWRFEETGATCEWAEEYCPGGFHPVNLGDTFHGGKYKAIRKLGDGSYSTVWLAVSKGTPRYVALKIMIAKAASSATELLILEKLSKLAPMDPNSQHITVLLDEFQHEGPNGKHQCLVFEVMGATAASLVEELPENKPKMYGKVERYPKWLSKKILLHSLRGLSFLHSNGIVHGDMQPGNMLFSAQDICTVDEDELAQDEETTAIPLQRLDGKTDRWAPKNLYLQQSLHDRVKLTPQLLVKLSDLGSAFWQTQPPTSTVTPVALRAPELILRQPFGPAIDIWSFGCLMFEFLTGRTLFALMMLSHDEKEQNDTDDDHLIQLNDILGPLPDSMMRAWPRARKWYTQDRHRLQPYSNDPPYIHDALDKLFADHKSPEISDEESAVVLALIRQILDFDPQKRPSAHALLKHPWFSS</sequence>
<organism evidence="11 12">
    <name type="scientific">Ampelomyces quisqualis</name>
    <name type="common">Powdery mildew agent</name>
    <dbReference type="NCBI Taxonomy" id="50730"/>
    <lineage>
        <taxon>Eukaryota</taxon>
        <taxon>Fungi</taxon>
        <taxon>Dikarya</taxon>
        <taxon>Ascomycota</taxon>
        <taxon>Pezizomycotina</taxon>
        <taxon>Dothideomycetes</taxon>
        <taxon>Pleosporomycetidae</taxon>
        <taxon>Pleosporales</taxon>
        <taxon>Pleosporineae</taxon>
        <taxon>Phaeosphaeriaceae</taxon>
        <taxon>Ampelomyces</taxon>
    </lineage>
</organism>
<dbReference type="InterPro" id="IPR051334">
    <property type="entry name" value="SRPK"/>
</dbReference>
<dbReference type="Gene3D" id="1.10.510.10">
    <property type="entry name" value="Transferase(Phosphotransferase) domain 1"/>
    <property type="match status" value="1"/>
</dbReference>
<evidence type="ECO:0000256" key="4">
    <source>
        <dbReference type="ARBA" id="ARBA00022741"/>
    </source>
</evidence>
<dbReference type="PROSITE" id="PS50011">
    <property type="entry name" value="PROTEIN_KINASE_DOM"/>
    <property type="match status" value="1"/>
</dbReference>
<keyword evidence="3" id="KW-0808">Transferase</keyword>
<keyword evidence="5 11" id="KW-0418">Kinase</keyword>
<evidence type="ECO:0000256" key="2">
    <source>
        <dbReference type="ARBA" id="ARBA00022527"/>
    </source>
</evidence>
<evidence type="ECO:0000256" key="3">
    <source>
        <dbReference type="ARBA" id="ARBA00022679"/>
    </source>
</evidence>
<dbReference type="SUPFAM" id="SSF56112">
    <property type="entry name" value="Protein kinase-like (PK-like)"/>
    <property type="match status" value="1"/>
</dbReference>
<dbReference type="PROSITE" id="PS00107">
    <property type="entry name" value="PROTEIN_KINASE_ATP"/>
    <property type="match status" value="1"/>
</dbReference>
<evidence type="ECO:0000313" key="12">
    <source>
        <dbReference type="Proteomes" id="UP000800096"/>
    </source>
</evidence>
<evidence type="ECO:0000256" key="9">
    <source>
        <dbReference type="PROSITE-ProRule" id="PRU10141"/>
    </source>
</evidence>
<dbReference type="GO" id="GO:0005634">
    <property type="term" value="C:nucleus"/>
    <property type="evidence" value="ECO:0007669"/>
    <property type="project" value="TreeGrafter"/>
</dbReference>
<dbReference type="InterPro" id="IPR011009">
    <property type="entry name" value="Kinase-like_dom_sf"/>
</dbReference>
<evidence type="ECO:0000256" key="7">
    <source>
        <dbReference type="ARBA" id="ARBA00047899"/>
    </source>
</evidence>
<gene>
    <name evidence="11" type="ORF">BDU57DRAFT_514909</name>
</gene>
<dbReference type="GO" id="GO:0000245">
    <property type="term" value="P:spliceosomal complex assembly"/>
    <property type="evidence" value="ECO:0007669"/>
    <property type="project" value="TreeGrafter"/>
</dbReference>
<dbReference type="Pfam" id="PF00069">
    <property type="entry name" value="Pkinase"/>
    <property type="match status" value="2"/>
</dbReference>
<keyword evidence="4 9" id="KW-0547">Nucleotide-binding</keyword>
<name>A0A6A5QR54_AMPQU</name>
<dbReference type="PANTHER" id="PTHR47634:SF9">
    <property type="entry name" value="PROTEIN KINASE DOMAIN-CONTAINING PROTEIN-RELATED"/>
    <property type="match status" value="1"/>
</dbReference>
<evidence type="ECO:0000256" key="8">
    <source>
        <dbReference type="ARBA" id="ARBA00048679"/>
    </source>
</evidence>
<evidence type="ECO:0000256" key="5">
    <source>
        <dbReference type="ARBA" id="ARBA00022777"/>
    </source>
</evidence>
<evidence type="ECO:0000259" key="10">
    <source>
        <dbReference type="PROSITE" id="PS50011"/>
    </source>
</evidence>
<dbReference type="GO" id="GO:0004674">
    <property type="term" value="F:protein serine/threonine kinase activity"/>
    <property type="evidence" value="ECO:0007669"/>
    <property type="project" value="UniProtKB-KW"/>
</dbReference>
<dbReference type="PANTHER" id="PTHR47634">
    <property type="entry name" value="PROTEIN KINASE DOMAIN-CONTAINING PROTEIN-RELATED"/>
    <property type="match status" value="1"/>
</dbReference>
<dbReference type="EC" id="2.7.11.1" evidence="1"/>
<dbReference type="Gene3D" id="3.30.200.20">
    <property type="entry name" value="Phosphorylase Kinase, domain 1"/>
    <property type="match status" value="1"/>
</dbReference>
<comment type="catalytic activity">
    <reaction evidence="7">
        <text>L-threonyl-[protein] + ATP = O-phospho-L-threonyl-[protein] + ADP + H(+)</text>
        <dbReference type="Rhea" id="RHEA:46608"/>
        <dbReference type="Rhea" id="RHEA-COMP:11060"/>
        <dbReference type="Rhea" id="RHEA-COMP:11605"/>
        <dbReference type="ChEBI" id="CHEBI:15378"/>
        <dbReference type="ChEBI" id="CHEBI:30013"/>
        <dbReference type="ChEBI" id="CHEBI:30616"/>
        <dbReference type="ChEBI" id="CHEBI:61977"/>
        <dbReference type="ChEBI" id="CHEBI:456216"/>
        <dbReference type="EC" id="2.7.11.1"/>
    </reaction>
</comment>
<dbReference type="InterPro" id="IPR000719">
    <property type="entry name" value="Prot_kinase_dom"/>
</dbReference>
<dbReference type="OrthoDB" id="5979581at2759"/>